<sequence length="168" mass="18339">MDNINSQIGQNIAREQASIVNEKTFNSNNLVGMQTGVSQFTRSENAALTQQVRNLDKSVSQLPEQKRLEEEKKLKSQGLSADTLTREETVDLSDELDGVGAFLQSKGTAISFSVDEATERQVVTVKDAASGDVIRQIPSEEVLNFAERIRDLQSDVGTNKGVLINGQA</sequence>
<dbReference type="InterPro" id="IPR035924">
    <property type="entry name" value="FlaG-like_sf"/>
</dbReference>
<dbReference type="PANTHER" id="PTHR37166">
    <property type="entry name" value="PROTEIN FLAG"/>
    <property type="match status" value="1"/>
</dbReference>
<evidence type="ECO:0000313" key="3">
    <source>
        <dbReference type="Proteomes" id="UP001595897"/>
    </source>
</evidence>
<dbReference type="Pfam" id="PF03646">
    <property type="entry name" value="FlaG"/>
    <property type="match status" value="1"/>
</dbReference>
<keyword evidence="2" id="KW-0969">Cilium</keyword>
<dbReference type="SUPFAM" id="SSF160214">
    <property type="entry name" value="FlaG-like"/>
    <property type="match status" value="1"/>
</dbReference>
<dbReference type="RefSeq" id="WP_382406931.1">
    <property type="nucleotide sequence ID" value="NZ_JBHSGU010000002.1"/>
</dbReference>
<dbReference type="EMBL" id="JBHSGU010000002">
    <property type="protein sequence ID" value="MFC4699941.1"/>
    <property type="molecule type" value="Genomic_DNA"/>
</dbReference>
<gene>
    <name evidence="2" type="ORF">ACFO4O_07230</name>
</gene>
<evidence type="ECO:0000313" key="2">
    <source>
        <dbReference type="EMBL" id="MFC4699941.1"/>
    </source>
</evidence>
<keyword evidence="2" id="KW-0966">Cell projection</keyword>
<reference evidence="3" key="1">
    <citation type="journal article" date="2019" name="Int. J. Syst. Evol. Microbiol.">
        <title>The Global Catalogue of Microorganisms (GCM) 10K type strain sequencing project: providing services to taxonomists for standard genome sequencing and annotation.</title>
        <authorList>
            <consortium name="The Broad Institute Genomics Platform"/>
            <consortium name="The Broad Institute Genome Sequencing Center for Infectious Disease"/>
            <person name="Wu L."/>
            <person name="Ma J."/>
        </authorList>
    </citation>
    <scope>NUCLEOTIDE SEQUENCE [LARGE SCALE GENOMIC DNA]</scope>
    <source>
        <strain evidence="3">KACC 12507</strain>
    </source>
</reference>
<dbReference type="Gene3D" id="3.30.160.170">
    <property type="entry name" value="FlaG-like"/>
    <property type="match status" value="1"/>
</dbReference>
<evidence type="ECO:0000256" key="1">
    <source>
        <dbReference type="SAM" id="MobiDB-lite"/>
    </source>
</evidence>
<comment type="caution">
    <text evidence="2">The sequence shown here is derived from an EMBL/GenBank/DDBJ whole genome shotgun (WGS) entry which is preliminary data.</text>
</comment>
<feature type="compositionally biased region" description="Basic and acidic residues" evidence="1">
    <location>
        <begin position="64"/>
        <end position="74"/>
    </location>
</feature>
<dbReference type="PANTHER" id="PTHR37166:SF1">
    <property type="entry name" value="PROTEIN FLAG"/>
    <property type="match status" value="1"/>
</dbReference>
<keyword evidence="2" id="KW-0282">Flagellum</keyword>
<keyword evidence="3" id="KW-1185">Reference proteome</keyword>
<feature type="region of interest" description="Disordered" evidence="1">
    <location>
        <begin position="55"/>
        <end position="80"/>
    </location>
</feature>
<name>A0ABV9LTU9_9ALTE</name>
<dbReference type="InterPro" id="IPR005186">
    <property type="entry name" value="FlaG"/>
</dbReference>
<protein>
    <submittedName>
        <fullName evidence="2">Flagellar protein FlaG</fullName>
    </submittedName>
</protein>
<dbReference type="Proteomes" id="UP001595897">
    <property type="component" value="Unassembled WGS sequence"/>
</dbReference>
<organism evidence="2 3">
    <name type="scientific">Glaciecola siphonariae</name>
    <dbReference type="NCBI Taxonomy" id="521012"/>
    <lineage>
        <taxon>Bacteria</taxon>
        <taxon>Pseudomonadati</taxon>
        <taxon>Pseudomonadota</taxon>
        <taxon>Gammaproteobacteria</taxon>
        <taxon>Alteromonadales</taxon>
        <taxon>Alteromonadaceae</taxon>
        <taxon>Glaciecola</taxon>
    </lineage>
</organism>
<accession>A0ABV9LTU9</accession>
<proteinExistence type="predicted"/>